<organism evidence="3 4">
    <name type="scientific">Sphingomonas hankyongi</name>
    <dbReference type="NCBI Taxonomy" id="2908209"/>
    <lineage>
        <taxon>Bacteria</taxon>
        <taxon>Pseudomonadati</taxon>
        <taxon>Pseudomonadota</taxon>
        <taxon>Alphaproteobacteria</taxon>
        <taxon>Sphingomonadales</taxon>
        <taxon>Sphingomonadaceae</taxon>
        <taxon>Sphingomonas</taxon>
    </lineage>
</organism>
<gene>
    <name evidence="3" type="ORF">LZ538_01355</name>
</gene>
<keyword evidence="2" id="KW-0812">Transmembrane</keyword>
<keyword evidence="4" id="KW-1185">Reference proteome</keyword>
<comment type="caution">
    <text evidence="3">The sequence shown here is derived from an EMBL/GenBank/DDBJ whole genome shotgun (WGS) entry which is preliminary data.</text>
</comment>
<name>A0ABT0RYR0_9SPHN</name>
<feature type="transmembrane region" description="Helical" evidence="2">
    <location>
        <begin position="6"/>
        <end position="27"/>
    </location>
</feature>
<sequence>MTFFRFLNGQGLAGFAVSICLALLLLLQKGETRHWKAASHKLEQLYRGEQNAFAATVANYRRAAEAARAADRANAERVASEQNAINQRISDDFEARLSAARAAAERLRQQVRTASTDPSRGGAAGMPALSAAAGQSAQAPGEDGLPDRLLATEQAIQLEELIEWVRQQAKVDPQTDPRSR</sequence>
<evidence type="ECO:0000256" key="1">
    <source>
        <dbReference type="SAM" id="MobiDB-lite"/>
    </source>
</evidence>
<dbReference type="RefSeq" id="WP_249830205.1">
    <property type="nucleotide sequence ID" value="NZ_JAMGBE010000001.1"/>
</dbReference>
<proteinExistence type="predicted"/>
<dbReference type="Proteomes" id="UP001165342">
    <property type="component" value="Unassembled WGS sequence"/>
</dbReference>
<feature type="compositionally biased region" description="Low complexity" evidence="1">
    <location>
        <begin position="125"/>
        <end position="141"/>
    </location>
</feature>
<evidence type="ECO:0000313" key="3">
    <source>
        <dbReference type="EMBL" id="MCL6728701.1"/>
    </source>
</evidence>
<keyword evidence="2" id="KW-0472">Membrane</keyword>
<feature type="region of interest" description="Disordered" evidence="1">
    <location>
        <begin position="111"/>
        <end position="148"/>
    </location>
</feature>
<evidence type="ECO:0000256" key="2">
    <source>
        <dbReference type="SAM" id="Phobius"/>
    </source>
</evidence>
<accession>A0ABT0RYR0</accession>
<reference evidence="3" key="1">
    <citation type="submission" date="2022-05" db="EMBL/GenBank/DDBJ databases">
        <authorList>
            <person name="Jo J.-H."/>
            <person name="Im W.-T."/>
        </authorList>
    </citation>
    <scope>NUCLEOTIDE SEQUENCE</scope>
    <source>
        <strain evidence="3">SE220</strain>
    </source>
</reference>
<dbReference type="EMBL" id="JAMGBE010000001">
    <property type="protein sequence ID" value="MCL6728701.1"/>
    <property type="molecule type" value="Genomic_DNA"/>
</dbReference>
<keyword evidence="2" id="KW-1133">Transmembrane helix</keyword>
<evidence type="ECO:0000313" key="4">
    <source>
        <dbReference type="Proteomes" id="UP001165342"/>
    </source>
</evidence>
<protein>
    <submittedName>
        <fullName evidence="3">Uncharacterized protein</fullName>
    </submittedName>
</protein>